<keyword evidence="3 6" id="KW-0812">Transmembrane</keyword>
<dbReference type="GO" id="GO:0016020">
    <property type="term" value="C:membrane"/>
    <property type="evidence" value="ECO:0007669"/>
    <property type="project" value="UniProtKB-SubCell"/>
</dbReference>
<evidence type="ECO:0000313" key="8">
    <source>
        <dbReference type="Proteomes" id="UP000580250"/>
    </source>
</evidence>
<feature type="transmembrane region" description="Helical" evidence="6">
    <location>
        <begin position="124"/>
        <end position="149"/>
    </location>
</feature>
<reference evidence="7 8" key="1">
    <citation type="submission" date="2020-08" db="EMBL/GenBank/DDBJ databases">
        <authorList>
            <person name="Koutsovoulos G."/>
            <person name="Danchin GJ E."/>
        </authorList>
    </citation>
    <scope>NUCLEOTIDE SEQUENCE [LARGE SCALE GENOMIC DNA]</scope>
</reference>
<gene>
    <name evidence="7" type="ORF">MENT_LOCUS33096</name>
</gene>
<evidence type="ECO:0000256" key="6">
    <source>
        <dbReference type="RuleBase" id="RU280813"/>
    </source>
</evidence>
<proteinExistence type="inferred from homology"/>
<accession>A0A6V7W3L9</accession>
<dbReference type="PANTHER" id="PTHR31552:SF8">
    <property type="entry name" value="SERPENTINE RECEPTOR CLASS GAMMA"/>
    <property type="match status" value="1"/>
</dbReference>
<feature type="transmembrane region" description="Helical" evidence="6">
    <location>
        <begin position="229"/>
        <end position="259"/>
    </location>
</feature>
<keyword evidence="5 6" id="KW-0472">Membrane</keyword>
<dbReference type="Gene3D" id="1.20.1070.10">
    <property type="entry name" value="Rhodopsin 7-helix transmembrane proteins"/>
    <property type="match status" value="1"/>
</dbReference>
<comment type="caution">
    <text evidence="6">Lacks conserved residue(s) required for the propagation of feature annotation.</text>
</comment>
<dbReference type="AlphaFoldDB" id="A0A6V7W3L9"/>
<feature type="transmembrane region" description="Helical" evidence="6">
    <location>
        <begin position="7"/>
        <end position="28"/>
    </location>
</feature>
<dbReference type="SUPFAM" id="SSF81321">
    <property type="entry name" value="Family A G protein-coupled receptor-like"/>
    <property type="match status" value="1"/>
</dbReference>
<name>A0A6V7W3L9_MELEN</name>
<protein>
    <recommendedName>
        <fullName evidence="6">Serpentine receptor class gamma</fullName>
    </recommendedName>
</protein>
<dbReference type="OrthoDB" id="5906681at2759"/>
<dbReference type="PANTHER" id="PTHR31552">
    <property type="entry name" value="SERPENTINE RECEPTOR CLASS GAMMA"/>
    <property type="match status" value="1"/>
</dbReference>
<dbReference type="Proteomes" id="UP000580250">
    <property type="component" value="Unassembled WGS sequence"/>
</dbReference>
<dbReference type="InterPro" id="IPR000609">
    <property type="entry name" value="7TM_GPCR_serpentine_rcpt_Srg"/>
</dbReference>
<evidence type="ECO:0000256" key="1">
    <source>
        <dbReference type="ARBA" id="ARBA00004141"/>
    </source>
</evidence>
<organism evidence="7 8">
    <name type="scientific">Meloidogyne enterolobii</name>
    <name type="common">Root-knot nematode worm</name>
    <name type="synonym">Meloidogyne mayaguensis</name>
    <dbReference type="NCBI Taxonomy" id="390850"/>
    <lineage>
        <taxon>Eukaryota</taxon>
        <taxon>Metazoa</taxon>
        <taxon>Ecdysozoa</taxon>
        <taxon>Nematoda</taxon>
        <taxon>Chromadorea</taxon>
        <taxon>Rhabditida</taxon>
        <taxon>Tylenchina</taxon>
        <taxon>Tylenchomorpha</taxon>
        <taxon>Tylenchoidea</taxon>
        <taxon>Meloidogynidae</taxon>
        <taxon>Meloidogyninae</taxon>
        <taxon>Meloidogyne</taxon>
    </lineage>
</organism>
<keyword evidence="4 6" id="KW-1133">Transmembrane helix</keyword>
<feature type="transmembrane region" description="Helical" evidence="6">
    <location>
        <begin position="40"/>
        <end position="62"/>
    </location>
</feature>
<dbReference type="Pfam" id="PF02118">
    <property type="entry name" value="Srg"/>
    <property type="match status" value="1"/>
</dbReference>
<dbReference type="GO" id="GO:0004888">
    <property type="term" value="F:transmembrane signaling receptor activity"/>
    <property type="evidence" value="ECO:0007669"/>
    <property type="project" value="InterPro"/>
</dbReference>
<comment type="caution">
    <text evidence="7">The sequence shown here is derived from an EMBL/GenBank/DDBJ whole genome shotgun (WGS) entry which is preliminary data.</text>
</comment>
<comment type="subcellular location">
    <subcellularLocation>
        <location evidence="1">Membrane</location>
        <topology evidence="1">Multi-pass membrane protein</topology>
    </subcellularLocation>
</comment>
<evidence type="ECO:0000256" key="5">
    <source>
        <dbReference type="ARBA" id="ARBA00023136"/>
    </source>
</evidence>
<evidence type="ECO:0000313" key="7">
    <source>
        <dbReference type="EMBL" id="CAD2180981.1"/>
    </source>
</evidence>
<dbReference type="GO" id="GO:0007606">
    <property type="term" value="P:sensory perception of chemical stimulus"/>
    <property type="evidence" value="ECO:0007669"/>
    <property type="project" value="UniProtKB-UniRule"/>
</dbReference>
<sequence>MISLKDFFLYFSICVSLPSFILYILEVWTIICDKSLHNPFYTLFCVRAFFGLVYVFDSYYGFRIPNLFPYWFSANPFPEWTLSLFIFMTNCSLLGDNLGTVCVMLNRLTAIAWPLKHELIWNKIILIVCLVCFALPLNGIGSLTIRFSYLIQRDEKNESIVSIDVVETKQDGRLNFYIQLSTIESIFFLIAFIIINLMTIFAYKKRLNSQTGVVIAHGNKSNDKIERKLMFFALLTSFGQMLIAIIVICIYAASIWNMISFKPSFLLPWASQSFRIKLIRTILPEKLHKSIIGSIKQSTKIIKNQTTIKVLPANSIKIK</sequence>
<comment type="similarity">
    <text evidence="2 6">Belongs to the nematode receptor-like protein srg family.</text>
</comment>
<feature type="transmembrane region" description="Helical" evidence="6">
    <location>
        <begin position="176"/>
        <end position="203"/>
    </location>
</feature>
<dbReference type="EMBL" id="CAJEWN010000386">
    <property type="protein sequence ID" value="CAD2180981.1"/>
    <property type="molecule type" value="Genomic_DNA"/>
</dbReference>
<evidence type="ECO:0000256" key="4">
    <source>
        <dbReference type="ARBA" id="ARBA00022989"/>
    </source>
</evidence>
<evidence type="ECO:0000256" key="3">
    <source>
        <dbReference type="ARBA" id="ARBA00022692"/>
    </source>
</evidence>
<evidence type="ECO:0000256" key="2">
    <source>
        <dbReference type="ARBA" id="ARBA00005692"/>
    </source>
</evidence>